<dbReference type="EMBL" id="JAMZIH010006922">
    <property type="protein sequence ID" value="KAJ1673460.1"/>
    <property type="molecule type" value="Genomic_DNA"/>
</dbReference>
<comment type="caution">
    <text evidence="1">The sequence shown here is derived from an EMBL/GenBank/DDBJ whole genome shotgun (WGS) entry which is preliminary data.</text>
</comment>
<name>A0ACC1HAA8_9FUNG</name>
<evidence type="ECO:0000313" key="2">
    <source>
        <dbReference type="Proteomes" id="UP001145114"/>
    </source>
</evidence>
<evidence type="ECO:0000313" key="1">
    <source>
        <dbReference type="EMBL" id="KAJ1673460.1"/>
    </source>
</evidence>
<accession>A0ACC1HAA8</accession>
<protein>
    <submittedName>
        <fullName evidence="1">Uncharacterized protein</fullName>
    </submittedName>
</protein>
<reference evidence="1" key="1">
    <citation type="submission" date="2022-06" db="EMBL/GenBank/DDBJ databases">
        <title>Phylogenomic reconstructions and comparative analyses of Kickxellomycotina fungi.</title>
        <authorList>
            <person name="Reynolds N.K."/>
            <person name="Stajich J.E."/>
            <person name="Barry K."/>
            <person name="Grigoriev I.V."/>
            <person name="Crous P."/>
            <person name="Smith M.E."/>
        </authorList>
    </citation>
    <scope>NUCLEOTIDE SEQUENCE</scope>
    <source>
        <strain evidence="1">RSA 2271</strain>
    </source>
</reference>
<proteinExistence type="predicted"/>
<organism evidence="1 2">
    <name type="scientific">Spiromyces aspiralis</name>
    <dbReference type="NCBI Taxonomy" id="68401"/>
    <lineage>
        <taxon>Eukaryota</taxon>
        <taxon>Fungi</taxon>
        <taxon>Fungi incertae sedis</taxon>
        <taxon>Zoopagomycota</taxon>
        <taxon>Kickxellomycotina</taxon>
        <taxon>Kickxellomycetes</taxon>
        <taxon>Kickxellales</taxon>
        <taxon>Kickxellaceae</taxon>
        <taxon>Spiromyces</taxon>
    </lineage>
</organism>
<gene>
    <name evidence="1" type="ORF">EV182_005189</name>
</gene>
<keyword evidence="2" id="KW-1185">Reference proteome</keyword>
<dbReference type="Proteomes" id="UP001145114">
    <property type="component" value="Unassembled WGS sequence"/>
</dbReference>
<sequence length="518" mass="55790">MIAYLHNYGTGSRSDDAKSGGLGADAPAYPVSFFAVPGITAFLPMFYDAIDQIHRLCQVSGAVSRDDKTAPTIDATNSVNASISMQPAPGTPVLPAPHFTTRTVFSEKCHCSRIRRFVNPLLTAIIIPLVSGEVRKSGGGSTNAAVPAADSGGGGHSGVVHQQDAGAGSSMLQGAYIGGNAGALSSSSLTLGGKGSSGHSLSTQSIAQRFIPIAPAPLGGQFGSATATPQSILPRSDNNSANSTTNVSNSTNGSSQQQQQQQGASNASRTSLGKTTSKIGSPKSQGVGGSGGYDLSLLSGIQEIPSRSEVRDAVEVFMYQIRRYHRDLNRVPRNKRKAFVVGLDGQTKTEWVKIELPPIKLPRCLGLFWEMVVGSLGWDKGLVPCVVVLRKPKNRIHFMQGEDDLLLRGLQLFGFDDLVSIQVHLLPCKTNPQLRNRLNNQRARRAPPNPVKEFCLRRITPFTVEEEEILRVGVMVYGDEFKSINQEFLKTRPTFAIKRVWDHIRPTTSSPTHNNRHE</sequence>